<dbReference type="SUPFAM" id="SSF160379">
    <property type="entry name" value="SP0830-like"/>
    <property type="match status" value="1"/>
</dbReference>
<dbReference type="OrthoDB" id="5067020at2"/>
<dbReference type="Proteomes" id="UP000033956">
    <property type="component" value="Unassembled WGS sequence"/>
</dbReference>
<dbReference type="AlphaFoldDB" id="A0A0M2HJB8"/>
<protein>
    <recommendedName>
        <fullName evidence="3">DUF1697 domain-containing protein</fullName>
    </recommendedName>
</protein>
<dbReference type="PATRIC" id="fig|92835.4.peg.403"/>
<gene>
    <name evidence="1" type="ORF">RS81_00391</name>
</gene>
<comment type="caution">
    <text evidence="1">The sequence shown here is derived from an EMBL/GenBank/DDBJ whole genome shotgun (WGS) entry which is preliminary data.</text>
</comment>
<dbReference type="InterPro" id="IPR012545">
    <property type="entry name" value="DUF1697"/>
</dbReference>
<proteinExistence type="predicted"/>
<reference evidence="1 2" key="1">
    <citation type="submission" date="2015-02" db="EMBL/GenBank/DDBJ databases">
        <title>Draft genome sequences of ten Microbacterium spp. with emphasis on heavy metal contaminated environments.</title>
        <authorList>
            <person name="Corretto E."/>
        </authorList>
    </citation>
    <scope>NUCLEOTIDE SEQUENCE [LARGE SCALE GENOMIC DNA]</scope>
    <source>
        <strain evidence="1 2">DSM 12510</strain>
    </source>
</reference>
<dbReference type="EMBL" id="JYIZ01000028">
    <property type="protein sequence ID" value="KJL44923.1"/>
    <property type="molecule type" value="Genomic_DNA"/>
</dbReference>
<accession>A0A0M2HJB8</accession>
<evidence type="ECO:0008006" key="3">
    <source>
        <dbReference type="Google" id="ProtNLM"/>
    </source>
</evidence>
<name>A0A0M2HJB8_9MICO</name>
<sequence length="173" mass="18396">MLYVAFLRNVNQGQLGHPSTAMVVESFAAAGSDAAVPFQSNGTIVFEATDADAIVAEVVAMLGALGYRRDCFVMPASELSAIAHAWAGSPAVSRLELTLHDGGTLDVDGELATREAERRRCRLIASGPGWVVVLNDRERESNGTPAVEHAIGGSATSRSLRTVLRLLDRHALR</sequence>
<dbReference type="RefSeq" id="WP_045274400.1">
    <property type="nucleotide sequence ID" value="NZ_BAAAUP010000004.1"/>
</dbReference>
<evidence type="ECO:0000313" key="2">
    <source>
        <dbReference type="Proteomes" id="UP000033956"/>
    </source>
</evidence>
<organism evidence="1 2">
    <name type="scientific">Microbacterium terrae</name>
    <dbReference type="NCBI Taxonomy" id="69369"/>
    <lineage>
        <taxon>Bacteria</taxon>
        <taxon>Bacillati</taxon>
        <taxon>Actinomycetota</taxon>
        <taxon>Actinomycetes</taxon>
        <taxon>Micrococcales</taxon>
        <taxon>Microbacteriaceae</taxon>
        <taxon>Microbacterium</taxon>
    </lineage>
</organism>
<keyword evidence="2" id="KW-1185">Reference proteome</keyword>
<dbReference type="Pfam" id="PF08002">
    <property type="entry name" value="DUF1697"/>
    <property type="match status" value="1"/>
</dbReference>
<evidence type="ECO:0000313" key="1">
    <source>
        <dbReference type="EMBL" id="KJL44923.1"/>
    </source>
</evidence>